<feature type="non-terminal residue" evidence="1">
    <location>
        <position position="38"/>
    </location>
</feature>
<dbReference type="AlphaFoldDB" id="A0A382Y317"/>
<accession>A0A382Y317</accession>
<organism evidence="1">
    <name type="scientific">marine metagenome</name>
    <dbReference type="NCBI Taxonomy" id="408172"/>
    <lineage>
        <taxon>unclassified sequences</taxon>
        <taxon>metagenomes</taxon>
        <taxon>ecological metagenomes</taxon>
    </lineage>
</organism>
<feature type="non-terminal residue" evidence="1">
    <location>
        <position position="1"/>
    </location>
</feature>
<proteinExistence type="predicted"/>
<dbReference type="EMBL" id="UINC01172377">
    <property type="protein sequence ID" value="SVD77429.1"/>
    <property type="molecule type" value="Genomic_DNA"/>
</dbReference>
<gene>
    <name evidence="1" type="ORF">METZ01_LOCUS430283</name>
</gene>
<name>A0A382Y317_9ZZZZ</name>
<reference evidence="1" key="1">
    <citation type="submission" date="2018-05" db="EMBL/GenBank/DDBJ databases">
        <authorList>
            <person name="Lanie J.A."/>
            <person name="Ng W.-L."/>
            <person name="Kazmierczak K.M."/>
            <person name="Andrzejewski T.M."/>
            <person name="Davidsen T.M."/>
            <person name="Wayne K.J."/>
            <person name="Tettelin H."/>
            <person name="Glass J.I."/>
            <person name="Rusch D."/>
            <person name="Podicherti R."/>
            <person name="Tsui H.-C.T."/>
            <person name="Winkler M.E."/>
        </authorList>
    </citation>
    <scope>NUCLEOTIDE SEQUENCE</scope>
</reference>
<evidence type="ECO:0000313" key="1">
    <source>
        <dbReference type="EMBL" id="SVD77429.1"/>
    </source>
</evidence>
<protein>
    <submittedName>
        <fullName evidence="1">Uncharacterized protein</fullName>
    </submittedName>
</protein>
<sequence>VYSVVEIFLNGKQNMNDLTRTIVIVVNFNGEKVLNCCL</sequence>